<dbReference type="AlphaFoldDB" id="A0AA94TPS0"/>
<proteinExistence type="predicted"/>
<dbReference type="Proteomes" id="UP000295506">
    <property type="component" value="Unassembled WGS sequence"/>
</dbReference>
<dbReference type="EMBL" id="SOBK01000014">
    <property type="protein sequence ID" value="TDT86289.1"/>
    <property type="molecule type" value="Genomic_DNA"/>
</dbReference>
<gene>
    <name evidence="3" type="ORF">EDC59_11455</name>
</gene>
<name>A0AA94TPS0_9BACT</name>
<accession>A0AA94TPS0</accession>
<feature type="region of interest" description="Disordered" evidence="1">
    <location>
        <begin position="154"/>
        <end position="174"/>
    </location>
</feature>
<evidence type="ECO:0000256" key="1">
    <source>
        <dbReference type="SAM" id="MobiDB-lite"/>
    </source>
</evidence>
<evidence type="ECO:0000259" key="2">
    <source>
        <dbReference type="SMART" id="SM01126"/>
    </source>
</evidence>
<dbReference type="PANTHER" id="PTHR47163:SF2">
    <property type="entry name" value="SI:DKEY-17M8.2"/>
    <property type="match status" value="1"/>
</dbReference>
<dbReference type="InterPro" id="IPR024445">
    <property type="entry name" value="Tnp_ISXO2-like"/>
</dbReference>
<dbReference type="RefSeq" id="WP_066799170.1">
    <property type="nucleotide sequence ID" value="NZ_CP014206.1"/>
</dbReference>
<dbReference type="SMART" id="SM01126">
    <property type="entry name" value="DDE_Tnp_IS1595"/>
    <property type="match status" value="1"/>
</dbReference>
<comment type="caution">
    <text evidence="3">The sequence shown here is derived from an EMBL/GenBank/DDBJ whole genome shotgun (WGS) entry which is preliminary data.</text>
</comment>
<dbReference type="InterPro" id="IPR024442">
    <property type="entry name" value="Transposase_Zn_ribbon"/>
</dbReference>
<dbReference type="InterPro" id="IPR053164">
    <property type="entry name" value="IS1016-like_transposase"/>
</dbReference>
<dbReference type="PANTHER" id="PTHR47163">
    <property type="entry name" value="DDE_TNP_IS1595 DOMAIN-CONTAINING PROTEIN"/>
    <property type="match status" value="1"/>
</dbReference>
<feature type="compositionally biased region" description="Basic and acidic residues" evidence="1">
    <location>
        <begin position="160"/>
        <end position="170"/>
    </location>
</feature>
<feature type="domain" description="ISXO2-like transposase" evidence="2">
    <location>
        <begin position="140"/>
        <end position="293"/>
    </location>
</feature>
<evidence type="ECO:0000313" key="4">
    <source>
        <dbReference type="Proteomes" id="UP000295506"/>
    </source>
</evidence>
<dbReference type="Pfam" id="PF12762">
    <property type="entry name" value="DDE_Tnp_IS1595"/>
    <property type="match status" value="1"/>
</dbReference>
<sequence length="343" mass="39183">MHNQHHLLAARARTISLPEIAGWDDETVRATFRKLRWPETDGDPVCPECGCVDLYYLGTREQWRCKGCGHTFSITSGTWLASTKLPLRTILIAMVTLANAVKGMSALQLMRQLGVQYKTAYVLYLKLRDALWQTRDPFPAMTGQVEMDGAYMTPSKRFPNKVEDRQEKTATSKRPKQCILAMRKRSPHGGGQETRVKVVTEENSEDILEFAMDNIAGGTEVITDEHSGYTDLKAYFKHTRVNHSIHFMGPAGENTNIVESLFSRLRRCVWGQVHQISAKKLYLYANEIAYREDARKWDNRRIAFDMLARMLTLEDDERKPRFRGYWGDYRIRKGGGVSLGVAA</sequence>
<reference evidence="3 4" key="1">
    <citation type="submission" date="2019-03" db="EMBL/GenBank/DDBJ databases">
        <title>Genomic Encyclopedia of Type Strains, Phase IV (KMG-IV): sequencing the most valuable type-strain genomes for metagenomic binning, comparative biology and taxonomic classification.</title>
        <authorList>
            <person name="Goeker M."/>
        </authorList>
    </citation>
    <scope>NUCLEOTIDE SEQUENCE [LARGE SCALE GENOMIC DNA]</scope>
    <source>
        <strain evidence="3 4">DSM 101483</strain>
    </source>
</reference>
<dbReference type="Pfam" id="PF12760">
    <property type="entry name" value="Zn_ribbon_IS1595"/>
    <property type="match status" value="1"/>
</dbReference>
<organism evidence="3 4">
    <name type="scientific">Pseudodesulfovibrio indicus</name>
    <dbReference type="NCBI Taxonomy" id="1716143"/>
    <lineage>
        <taxon>Bacteria</taxon>
        <taxon>Pseudomonadati</taxon>
        <taxon>Thermodesulfobacteriota</taxon>
        <taxon>Desulfovibrionia</taxon>
        <taxon>Desulfovibrionales</taxon>
        <taxon>Desulfovibrionaceae</taxon>
    </lineage>
</organism>
<protein>
    <submittedName>
        <fullName evidence="3">Transposase-like protein</fullName>
    </submittedName>
</protein>
<dbReference type="NCBIfam" id="NF033547">
    <property type="entry name" value="transpos_IS1595"/>
    <property type="match status" value="1"/>
</dbReference>
<evidence type="ECO:0000313" key="3">
    <source>
        <dbReference type="EMBL" id="TDT86289.1"/>
    </source>
</evidence>